<evidence type="ECO:0000313" key="8">
    <source>
        <dbReference type="EMBL" id="KAK8510592.1"/>
    </source>
</evidence>
<dbReference type="EMBL" id="JBBPBM010000084">
    <property type="protein sequence ID" value="KAK8510592.1"/>
    <property type="molecule type" value="Genomic_DNA"/>
</dbReference>
<feature type="signal peptide" evidence="6">
    <location>
        <begin position="1"/>
        <end position="25"/>
    </location>
</feature>
<keyword evidence="4" id="KW-1133">Transmembrane helix</keyword>
<evidence type="ECO:0000256" key="3">
    <source>
        <dbReference type="ARBA" id="ARBA00022729"/>
    </source>
</evidence>
<evidence type="ECO:0000256" key="2">
    <source>
        <dbReference type="ARBA" id="ARBA00022692"/>
    </source>
</evidence>
<dbReference type="InterPro" id="IPR025287">
    <property type="entry name" value="WAK_GUB"/>
</dbReference>
<accession>A0ABR2BVP6</accession>
<evidence type="ECO:0000259" key="7">
    <source>
        <dbReference type="Pfam" id="PF13947"/>
    </source>
</evidence>
<keyword evidence="5" id="KW-0472">Membrane</keyword>
<comment type="caution">
    <text evidence="8">The sequence shown here is derived from an EMBL/GenBank/DDBJ whole genome shotgun (WGS) entry which is preliminary data.</text>
</comment>
<keyword evidence="9" id="KW-1185">Reference proteome</keyword>
<evidence type="ECO:0000256" key="6">
    <source>
        <dbReference type="SAM" id="SignalP"/>
    </source>
</evidence>
<feature type="domain" description="Wall-associated receptor kinase galacturonan-binding" evidence="7">
    <location>
        <begin position="25"/>
        <end position="77"/>
    </location>
</feature>
<keyword evidence="2" id="KW-0812">Transmembrane</keyword>
<sequence>MATEGGIVGSIMVSWALFLASSVGCQDKCGDVSIPYPFGTTPSCYLNDNFSITCNQAFSPPLPQFQDTNLFLTNITLEGEL</sequence>
<organism evidence="8 9">
    <name type="scientific">Hibiscus sabdariffa</name>
    <name type="common">roselle</name>
    <dbReference type="NCBI Taxonomy" id="183260"/>
    <lineage>
        <taxon>Eukaryota</taxon>
        <taxon>Viridiplantae</taxon>
        <taxon>Streptophyta</taxon>
        <taxon>Embryophyta</taxon>
        <taxon>Tracheophyta</taxon>
        <taxon>Spermatophyta</taxon>
        <taxon>Magnoliopsida</taxon>
        <taxon>eudicotyledons</taxon>
        <taxon>Gunneridae</taxon>
        <taxon>Pentapetalae</taxon>
        <taxon>rosids</taxon>
        <taxon>malvids</taxon>
        <taxon>Malvales</taxon>
        <taxon>Malvaceae</taxon>
        <taxon>Malvoideae</taxon>
        <taxon>Hibiscus</taxon>
    </lineage>
</organism>
<gene>
    <name evidence="8" type="ORF">V6N12_055519</name>
</gene>
<evidence type="ECO:0000256" key="5">
    <source>
        <dbReference type="ARBA" id="ARBA00023136"/>
    </source>
</evidence>
<feature type="chain" id="PRO_5046498617" description="Wall-associated receptor kinase galacturonan-binding domain-containing protein" evidence="6">
    <location>
        <begin position="26"/>
        <end position="81"/>
    </location>
</feature>
<dbReference type="Pfam" id="PF13947">
    <property type="entry name" value="GUB_WAK_bind"/>
    <property type="match status" value="1"/>
</dbReference>
<evidence type="ECO:0000256" key="1">
    <source>
        <dbReference type="ARBA" id="ARBA00004167"/>
    </source>
</evidence>
<reference evidence="8 9" key="1">
    <citation type="journal article" date="2024" name="G3 (Bethesda)">
        <title>Genome assembly of Hibiscus sabdariffa L. provides insights into metabolisms of medicinal natural products.</title>
        <authorList>
            <person name="Kim T."/>
        </authorList>
    </citation>
    <scope>NUCLEOTIDE SEQUENCE [LARGE SCALE GENOMIC DNA]</scope>
    <source>
        <strain evidence="8">TK-2024</strain>
        <tissue evidence="8">Old leaves</tissue>
    </source>
</reference>
<dbReference type="PANTHER" id="PTHR33491">
    <property type="entry name" value="OSJNBA0016N04.9 PROTEIN"/>
    <property type="match status" value="1"/>
</dbReference>
<keyword evidence="3 6" id="KW-0732">Signal</keyword>
<evidence type="ECO:0000313" key="9">
    <source>
        <dbReference type="Proteomes" id="UP001472677"/>
    </source>
</evidence>
<comment type="subcellular location">
    <subcellularLocation>
        <location evidence="1">Membrane</location>
        <topology evidence="1">Single-pass membrane protein</topology>
    </subcellularLocation>
</comment>
<dbReference type="Proteomes" id="UP001472677">
    <property type="component" value="Unassembled WGS sequence"/>
</dbReference>
<protein>
    <recommendedName>
        <fullName evidence="7">Wall-associated receptor kinase galacturonan-binding domain-containing protein</fullName>
    </recommendedName>
</protein>
<proteinExistence type="predicted"/>
<evidence type="ECO:0000256" key="4">
    <source>
        <dbReference type="ARBA" id="ARBA00022989"/>
    </source>
</evidence>
<name>A0ABR2BVP6_9ROSI</name>